<organism evidence="10 11">
    <name type="scientific">Helicostylum pulchrum</name>
    <dbReference type="NCBI Taxonomy" id="562976"/>
    <lineage>
        <taxon>Eukaryota</taxon>
        <taxon>Fungi</taxon>
        <taxon>Fungi incertae sedis</taxon>
        <taxon>Mucoromycota</taxon>
        <taxon>Mucoromycotina</taxon>
        <taxon>Mucoromycetes</taxon>
        <taxon>Mucorales</taxon>
        <taxon>Mucorineae</taxon>
        <taxon>Mucoraceae</taxon>
        <taxon>Helicostylum</taxon>
    </lineage>
</organism>
<dbReference type="PANTHER" id="PTHR46980:SF2">
    <property type="entry name" value="TRICALBIN-1-RELATED"/>
    <property type="match status" value="1"/>
</dbReference>
<keyword evidence="11" id="KW-1185">Reference proteome</keyword>
<evidence type="ECO:0000256" key="3">
    <source>
        <dbReference type="ARBA" id="ARBA00023055"/>
    </source>
</evidence>
<dbReference type="InterPro" id="IPR056910">
    <property type="entry name" value="TCB1-3_C2"/>
</dbReference>
<dbReference type="InterPro" id="IPR000008">
    <property type="entry name" value="C2_dom"/>
</dbReference>
<reference evidence="10 11" key="1">
    <citation type="submission" date="2024-04" db="EMBL/GenBank/DDBJ databases">
        <title>genome sequences of Mucor flavus KT1a and Helicostylum pulchrum KT1b strains isolation_sourced from the surface of a dry-aged beef.</title>
        <authorList>
            <person name="Toyotome T."/>
            <person name="Hosono M."/>
            <person name="Torimaru M."/>
            <person name="Fukuda K."/>
            <person name="Mikami N."/>
        </authorList>
    </citation>
    <scope>NUCLEOTIDE SEQUENCE [LARGE SCALE GENOMIC DNA]</scope>
    <source>
        <strain evidence="10 11">KT1b</strain>
    </source>
</reference>
<evidence type="ECO:0000259" key="9">
    <source>
        <dbReference type="PROSITE" id="PS51847"/>
    </source>
</evidence>
<dbReference type="InterPro" id="IPR031468">
    <property type="entry name" value="SMP_LBD"/>
</dbReference>
<evidence type="ECO:0000259" key="8">
    <source>
        <dbReference type="PROSITE" id="PS50004"/>
    </source>
</evidence>
<dbReference type="InterPro" id="IPR017147">
    <property type="entry name" value="Tricalbin"/>
</dbReference>
<keyword evidence="2" id="KW-0813">Transport</keyword>
<keyword evidence="5 7" id="KW-0472">Membrane</keyword>
<feature type="region of interest" description="Disordered" evidence="6">
    <location>
        <begin position="1310"/>
        <end position="1332"/>
    </location>
</feature>
<evidence type="ECO:0000256" key="4">
    <source>
        <dbReference type="ARBA" id="ARBA00023121"/>
    </source>
</evidence>
<feature type="domain" description="SMP-LTD" evidence="9">
    <location>
        <begin position="225"/>
        <end position="430"/>
    </location>
</feature>
<dbReference type="Pfam" id="PF25669">
    <property type="entry name" value="SMP_MUG190-like"/>
    <property type="match status" value="1"/>
</dbReference>
<dbReference type="CDD" id="cd00030">
    <property type="entry name" value="C2"/>
    <property type="match status" value="1"/>
</dbReference>
<keyword evidence="7" id="KW-1133">Transmembrane helix</keyword>
<evidence type="ECO:0000313" key="10">
    <source>
        <dbReference type="EMBL" id="GAA5798068.1"/>
    </source>
</evidence>
<dbReference type="Proteomes" id="UP001476247">
    <property type="component" value="Unassembled WGS sequence"/>
</dbReference>
<gene>
    <name evidence="10" type="ORF">HPULCUR_003467</name>
</gene>
<evidence type="ECO:0000256" key="5">
    <source>
        <dbReference type="ARBA" id="ARBA00023136"/>
    </source>
</evidence>
<dbReference type="CDD" id="cd04044">
    <property type="entry name" value="C2A_Tricalbin-like"/>
    <property type="match status" value="1"/>
</dbReference>
<sequence>MAGPIAPVTNAANNGNTPSITKNEIVQESKDLHKAINTALENEAGGAPVHTFNPDATAEEKKQEILKSATPTTTTTDTTVKKTPGSFVKEAAPAIPDWYNIGWTAFSNLPNPGDEKAMAEFLKTHTPEQVKETYYNSRSSNGNVDDFIAQFVNEKYFGEWYHNCGVVFVCIFFTWLLIKLRLGLMSCFIVGAFFATYYRTSIKRTRRNARDDMSRQVSLTRLETDVETVGWMNLFLSRFWLIFEPVLSAQVIGQVDTILAENTPSFLDSIRMSSFTLGTKAPSVDGIKVYPTSAPDVVCMDWKFSFIPNDVLDMTKREAQNKVNPKIVLTIRVGKGMIGAGMPILLEDIAFSGTMRIKLKLFNEMPHVKTVEVSFLEKPHFDYVLKPVGGDTFGFDINSIPGLQTFIQDQVHANLGPMMYAPNVFTLDVAAMMAGGVDLEAANGVLAVTLYSANGLKANDLFGSLDPYCVFKVGDIHNPELARTNAVENSNNPKWNETHFVLLNNLNDMFCFQVMDRNSGRNDAEVGVANLSLKDIKESDNAIEGLNLVVLRSGKPVGEIKADVRYFPVALPEKKEDGTIIPAAESNSGVVRFSVLDCKDIGGAITGKKGVIPIIGSGGNVDAYAIVKINGQVKLRTNTFKRSVNPRWNKFVEFFVADKSNMNLEVTIMNAVDFGDDTVLGTWSSSLLDMEDQLVNQKNDWWSLTGGTGKIHLNMTWKPVPLTGFSAGLTRGSYRRPIGVVRVQLNNAKSLKNVEVLTGGKSDPYVRVMSGLQSRGQTDPILDDLDPVWDTAIYVPVHSIREDLTLEIMDWNDVSDDKFLGMCELLIKDIACEKKNEDGEIVYESLAAVNRTAELMSHERKSGRGALSYSASFHPTLALAHIATEEELEARKKEAEKKEAEKKEAEKKEAEKNDPKKPAAATTEETLVTTEPIEPTGPPTHDLHGELIKYTDDNRINLLAYESGVLTVKIHQVVLPHKTKAVAEILVDSNDAQFRTSDVKGTTLTFQESGDAFVKEMEFSKLVVRVRDPKDDNDDHRIGFWTGRVHDIVQSIQTRPAPENEKEATDVIEEYRLLDCAGGLIRLSFKFIPIVQFKLDPSESLENQGNLTVTALSASGLKGADKSGTSDPYCVFYVNDEKAYKTETYKKQLNPVFKNETFVAAVARRNKAKFHVKIYDWDQFGANELLAQGDIPIADLESFAAKESNFTLEGGNIMLRMKWEPQLLARKREGTSLLGSTTRILAGGTGLAGDVVGLGVGAGGKVITGGTKVVTGAVGGGAKLVGGAIGGGIGAIGGGFGAIGRGIGKIGGSGNKKASVDMSTPVPDSPVSSVSPPMPPIPASHYEQNNQSAISNSVLSSNDSLARPKSVFEDRGKNATVKFTVAGARNLKDTKRDKLVDPYVRIRLGKNVIYKTKHLKKNNNPEWSETFVTKVFGSSTLDLTVRDHKTLTHTDIGEASFHVSEYVDEGRSFDGWLPLTPAGSGEVHILVEVVTK</sequence>
<feature type="compositionally biased region" description="Low complexity" evidence="6">
    <location>
        <begin position="1316"/>
        <end position="1331"/>
    </location>
</feature>
<feature type="transmembrane region" description="Helical" evidence="7">
    <location>
        <begin position="160"/>
        <end position="177"/>
    </location>
</feature>
<dbReference type="SUPFAM" id="SSF49562">
    <property type="entry name" value="C2 domain (Calcium/lipid-binding domain, CaLB)"/>
    <property type="match status" value="5"/>
</dbReference>
<dbReference type="PROSITE" id="PS51847">
    <property type="entry name" value="SMP"/>
    <property type="match status" value="1"/>
</dbReference>
<dbReference type="CDD" id="cd21678">
    <property type="entry name" value="SMP_TCB"/>
    <property type="match status" value="1"/>
</dbReference>
<accession>A0ABP9XV18</accession>
<keyword evidence="3" id="KW-0445">Lipid transport</keyword>
<keyword evidence="4" id="KW-0446">Lipid-binding</keyword>
<dbReference type="Gene3D" id="2.60.40.150">
    <property type="entry name" value="C2 domain"/>
    <property type="match status" value="5"/>
</dbReference>
<comment type="subcellular location">
    <subcellularLocation>
        <location evidence="1">Membrane</location>
    </subcellularLocation>
</comment>
<proteinExistence type="predicted"/>
<dbReference type="PROSITE" id="PS50004">
    <property type="entry name" value="C2"/>
    <property type="match status" value="5"/>
</dbReference>
<feature type="transmembrane region" description="Helical" evidence="7">
    <location>
        <begin position="182"/>
        <end position="198"/>
    </location>
</feature>
<feature type="domain" description="C2" evidence="8">
    <location>
        <begin position="1087"/>
        <end position="1208"/>
    </location>
</feature>
<dbReference type="EMBL" id="BAABUJ010000009">
    <property type="protein sequence ID" value="GAA5798068.1"/>
    <property type="molecule type" value="Genomic_DNA"/>
</dbReference>
<dbReference type="SMART" id="SM00239">
    <property type="entry name" value="C2"/>
    <property type="match status" value="5"/>
</dbReference>
<keyword evidence="7" id="KW-0812">Transmembrane</keyword>
<feature type="region of interest" description="Disordered" evidence="6">
    <location>
        <begin position="1"/>
        <end position="20"/>
    </location>
</feature>
<name>A0ABP9XV18_9FUNG</name>
<dbReference type="PANTHER" id="PTHR46980">
    <property type="entry name" value="TRICALBIN-1-RELATED"/>
    <property type="match status" value="1"/>
</dbReference>
<feature type="compositionally biased region" description="Low complexity" evidence="6">
    <location>
        <begin position="918"/>
        <end position="934"/>
    </location>
</feature>
<feature type="region of interest" description="Disordered" evidence="6">
    <location>
        <begin position="890"/>
        <end position="942"/>
    </location>
</feature>
<feature type="compositionally biased region" description="Polar residues" evidence="6">
    <location>
        <begin position="10"/>
        <end position="20"/>
    </location>
</feature>
<evidence type="ECO:0000313" key="11">
    <source>
        <dbReference type="Proteomes" id="UP001476247"/>
    </source>
</evidence>
<feature type="domain" description="C2" evidence="8">
    <location>
        <begin position="719"/>
        <end position="843"/>
    </location>
</feature>
<evidence type="ECO:0000256" key="2">
    <source>
        <dbReference type="ARBA" id="ARBA00022448"/>
    </source>
</evidence>
<dbReference type="Pfam" id="PF00168">
    <property type="entry name" value="C2"/>
    <property type="match status" value="5"/>
</dbReference>
<evidence type="ECO:0000256" key="1">
    <source>
        <dbReference type="ARBA" id="ARBA00004370"/>
    </source>
</evidence>
<evidence type="ECO:0000256" key="6">
    <source>
        <dbReference type="SAM" id="MobiDB-lite"/>
    </source>
</evidence>
<feature type="compositionally biased region" description="Basic and acidic residues" evidence="6">
    <location>
        <begin position="890"/>
        <end position="917"/>
    </location>
</feature>
<dbReference type="InterPro" id="IPR052455">
    <property type="entry name" value="Tricalbin_domain"/>
</dbReference>
<evidence type="ECO:0000256" key="7">
    <source>
        <dbReference type="SAM" id="Phobius"/>
    </source>
</evidence>
<dbReference type="Pfam" id="PF24920">
    <property type="entry name" value="C2_TCB1"/>
    <property type="match status" value="1"/>
</dbReference>
<comment type="caution">
    <text evidence="10">The sequence shown here is derived from an EMBL/GenBank/DDBJ whole genome shotgun (WGS) entry which is preliminary data.</text>
</comment>
<dbReference type="InterPro" id="IPR037761">
    <property type="entry name" value="C2A_Tricalbin"/>
</dbReference>
<feature type="domain" description="C2" evidence="8">
    <location>
        <begin position="576"/>
        <end position="703"/>
    </location>
</feature>
<dbReference type="InterPro" id="IPR035892">
    <property type="entry name" value="C2_domain_sf"/>
</dbReference>
<protein>
    <submittedName>
        <fullName evidence="10">Uncharacterized protein</fullName>
    </submittedName>
</protein>
<feature type="domain" description="C2" evidence="8">
    <location>
        <begin position="423"/>
        <end position="547"/>
    </location>
</feature>
<dbReference type="PIRSF" id="PIRSF037232">
    <property type="entry name" value="Tricalbin"/>
    <property type="match status" value="1"/>
</dbReference>
<feature type="domain" description="C2" evidence="8">
    <location>
        <begin position="1357"/>
        <end position="1473"/>
    </location>
</feature>